<evidence type="ECO:0000259" key="9">
    <source>
        <dbReference type="PROSITE" id="PS51736"/>
    </source>
</evidence>
<keyword evidence="2" id="KW-0229">DNA integration</keyword>
<evidence type="ECO:0000256" key="8">
    <source>
        <dbReference type="SAM" id="MobiDB-lite"/>
    </source>
</evidence>
<dbReference type="PANTHER" id="PTHR30461">
    <property type="entry name" value="DNA-INVERTASE FROM LAMBDOID PROPHAGE"/>
    <property type="match status" value="1"/>
</dbReference>
<keyword evidence="3" id="KW-0230">DNA invertase</keyword>
<dbReference type="SMART" id="SM00857">
    <property type="entry name" value="Resolvase"/>
    <property type="match status" value="1"/>
</dbReference>
<feature type="active site" description="O-(5'-phospho-DNA)-serine intermediate" evidence="6 7">
    <location>
        <position position="9"/>
    </location>
</feature>
<evidence type="ECO:0000256" key="5">
    <source>
        <dbReference type="ARBA" id="ARBA00023172"/>
    </source>
</evidence>
<evidence type="ECO:0000256" key="7">
    <source>
        <dbReference type="PROSITE-ProRule" id="PRU10137"/>
    </source>
</evidence>
<evidence type="ECO:0000313" key="10">
    <source>
        <dbReference type="EMBL" id="QNP51449.1"/>
    </source>
</evidence>
<dbReference type="Gene3D" id="1.10.10.60">
    <property type="entry name" value="Homeodomain-like"/>
    <property type="match status" value="1"/>
</dbReference>
<dbReference type="FunFam" id="3.40.50.1390:FF:000001">
    <property type="entry name" value="DNA recombinase"/>
    <property type="match status" value="1"/>
</dbReference>
<dbReference type="RefSeq" id="WP_187731733.1">
    <property type="nucleotide sequence ID" value="NZ_BMFN01000003.1"/>
</dbReference>
<feature type="domain" description="Resolvase/invertase-type recombinase catalytic" evidence="9">
    <location>
        <begin position="1"/>
        <end position="133"/>
    </location>
</feature>
<name>A0A7H0GT33_9BACT</name>
<dbReference type="PANTHER" id="PTHR30461:SF2">
    <property type="entry name" value="SERINE RECOMBINASE PINE-RELATED"/>
    <property type="match status" value="1"/>
</dbReference>
<sequence length="198" mass="22195">MIFGYARVSTQEQELHLQLDALRSYGCTQVVEEKASAAKDRPALRSLVEQLRSGDTLVVWKLDRLGRSLKNLVELVTGFQEKQIQFISLQDHLDTTSAQGRLMFNLFASLAEFERDLTRERTNAGLAAARARGRQGGRPPGLSKEARSKAEAAKTLYLRRDNRVEDIAKLLGVSRATVYRYLDLMGVSMGSDKVTIQH</sequence>
<evidence type="ECO:0000256" key="3">
    <source>
        <dbReference type="ARBA" id="ARBA00023100"/>
    </source>
</evidence>
<dbReference type="Pfam" id="PF00239">
    <property type="entry name" value="Resolvase"/>
    <property type="match status" value="1"/>
</dbReference>
<dbReference type="KEGG" id="hqi:H9L05_15675"/>
<gene>
    <name evidence="10" type="ORF">H9L05_15675</name>
</gene>
<dbReference type="InterPro" id="IPR036162">
    <property type="entry name" value="Resolvase-like_N_sf"/>
</dbReference>
<keyword evidence="4" id="KW-0238">DNA-binding</keyword>
<evidence type="ECO:0000313" key="11">
    <source>
        <dbReference type="Proteomes" id="UP000516093"/>
    </source>
</evidence>
<dbReference type="PROSITE" id="PS51736">
    <property type="entry name" value="RECOMBINASES_3"/>
    <property type="match status" value="1"/>
</dbReference>
<dbReference type="InterPro" id="IPR006119">
    <property type="entry name" value="Resolv_N"/>
</dbReference>
<dbReference type="PROSITE" id="PS00397">
    <property type="entry name" value="RECOMBINASES_1"/>
    <property type="match status" value="1"/>
</dbReference>
<dbReference type="EMBL" id="CP060784">
    <property type="protein sequence ID" value="QNP51449.1"/>
    <property type="molecule type" value="Genomic_DNA"/>
</dbReference>
<evidence type="ECO:0000256" key="6">
    <source>
        <dbReference type="PIRSR" id="PIRSR606118-50"/>
    </source>
</evidence>
<dbReference type="GO" id="GO:0003677">
    <property type="term" value="F:DNA binding"/>
    <property type="evidence" value="ECO:0007669"/>
    <property type="project" value="UniProtKB-KW"/>
</dbReference>
<protein>
    <submittedName>
        <fullName evidence="10">Recombinase family protein</fullName>
    </submittedName>
</protein>
<dbReference type="PROSITE" id="PS00398">
    <property type="entry name" value="RECOMBINASES_2"/>
    <property type="match status" value="1"/>
</dbReference>
<evidence type="ECO:0000256" key="1">
    <source>
        <dbReference type="ARBA" id="ARBA00009913"/>
    </source>
</evidence>
<dbReference type="InterPro" id="IPR006118">
    <property type="entry name" value="Recombinase_CS"/>
</dbReference>
<feature type="region of interest" description="Disordered" evidence="8">
    <location>
        <begin position="128"/>
        <end position="147"/>
    </location>
</feature>
<evidence type="ECO:0000256" key="4">
    <source>
        <dbReference type="ARBA" id="ARBA00023125"/>
    </source>
</evidence>
<keyword evidence="11" id="KW-1185">Reference proteome</keyword>
<dbReference type="AlphaFoldDB" id="A0A7H0GT33"/>
<dbReference type="CDD" id="cd03768">
    <property type="entry name" value="SR_ResInv"/>
    <property type="match status" value="1"/>
</dbReference>
<dbReference type="GO" id="GO:0000150">
    <property type="term" value="F:DNA strand exchange activity"/>
    <property type="evidence" value="ECO:0007669"/>
    <property type="project" value="UniProtKB-KW"/>
</dbReference>
<dbReference type="Pfam" id="PF02796">
    <property type="entry name" value="HTH_7"/>
    <property type="match status" value="1"/>
</dbReference>
<reference evidence="10 11" key="1">
    <citation type="submission" date="2020-08" db="EMBL/GenBank/DDBJ databases">
        <title>Genome sequence of Hymenobacter qilianensis JCM 19763T.</title>
        <authorList>
            <person name="Hyun D.-W."/>
            <person name="Bae J.-W."/>
        </authorList>
    </citation>
    <scope>NUCLEOTIDE SEQUENCE [LARGE SCALE GENOMIC DNA]</scope>
    <source>
        <strain evidence="10 11">JCM 19763</strain>
    </source>
</reference>
<dbReference type="InterPro" id="IPR006120">
    <property type="entry name" value="Resolvase_HTH_dom"/>
</dbReference>
<dbReference type="GO" id="GO:0015074">
    <property type="term" value="P:DNA integration"/>
    <property type="evidence" value="ECO:0007669"/>
    <property type="project" value="UniProtKB-KW"/>
</dbReference>
<proteinExistence type="inferred from homology"/>
<evidence type="ECO:0000256" key="2">
    <source>
        <dbReference type="ARBA" id="ARBA00022908"/>
    </source>
</evidence>
<dbReference type="SUPFAM" id="SSF53041">
    <property type="entry name" value="Resolvase-like"/>
    <property type="match status" value="1"/>
</dbReference>
<dbReference type="Proteomes" id="UP000516093">
    <property type="component" value="Chromosome"/>
</dbReference>
<dbReference type="Gene3D" id="3.40.50.1390">
    <property type="entry name" value="Resolvase, N-terminal catalytic domain"/>
    <property type="match status" value="1"/>
</dbReference>
<accession>A0A7H0GT33</accession>
<organism evidence="10 11">
    <name type="scientific">Hymenobacter qilianensis</name>
    <dbReference type="NCBI Taxonomy" id="1385715"/>
    <lineage>
        <taxon>Bacteria</taxon>
        <taxon>Pseudomonadati</taxon>
        <taxon>Bacteroidota</taxon>
        <taxon>Cytophagia</taxon>
        <taxon>Cytophagales</taxon>
        <taxon>Hymenobacteraceae</taxon>
        <taxon>Hymenobacter</taxon>
    </lineage>
</organism>
<dbReference type="InterPro" id="IPR050639">
    <property type="entry name" value="SSR_resolvase"/>
</dbReference>
<keyword evidence="5" id="KW-0233">DNA recombination</keyword>
<comment type="similarity">
    <text evidence="1">Belongs to the site-specific recombinase resolvase family.</text>
</comment>